<reference evidence="1" key="1">
    <citation type="submission" date="2019-10" db="EMBL/GenBank/DDBJ databases">
        <authorList>
            <consortium name="DOE Joint Genome Institute"/>
            <person name="Kuo A."/>
            <person name="Miyauchi S."/>
            <person name="Kiss E."/>
            <person name="Drula E."/>
            <person name="Kohler A."/>
            <person name="Sanchez-Garcia M."/>
            <person name="Andreopoulos B."/>
            <person name="Barry K.W."/>
            <person name="Bonito G."/>
            <person name="Buee M."/>
            <person name="Carver A."/>
            <person name="Chen C."/>
            <person name="Cichocki N."/>
            <person name="Clum A."/>
            <person name="Culley D."/>
            <person name="Crous P.W."/>
            <person name="Fauchery L."/>
            <person name="Girlanda M."/>
            <person name="Hayes R."/>
            <person name="Keri Z."/>
            <person name="Labutti K."/>
            <person name="Lipzen A."/>
            <person name="Lombard V."/>
            <person name="Magnuson J."/>
            <person name="Maillard F."/>
            <person name="Morin E."/>
            <person name="Murat C."/>
            <person name="Nolan M."/>
            <person name="Ohm R."/>
            <person name="Pangilinan J."/>
            <person name="Pereira M."/>
            <person name="Perotto S."/>
            <person name="Peter M."/>
            <person name="Riley R."/>
            <person name="Sitrit Y."/>
            <person name="Stielow B."/>
            <person name="Szollosi G."/>
            <person name="Zifcakova L."/>
            <person name="Stursova M."/>
            <person name="Spatafora J.W."/>
            <person name="Tedersoo L."/>
            <person name="Vaario L.-M."/>
            <person name="Yamada A."/>
            <person name="Yan M."/>
            <person name="Wang P."/>
            <person name="Xu J."/>
            <person name="Bruns T."/>
            <person name="Baldrian P."/>
            <person name="Vilgalys R."/>
            <person name="Henrissat B."/>
            <person name="Grigoriev I.V."/>
            <person name="Hibbett D."/>
            <person name="Nagy L.G."/>
            <person name="Martin F.M."/>
        </authorList>
    </citation>
    <scope>NUCLEOTIDE SEQUENCE</scope>
    <source>
        <strain evidence="1">P2</strain>
    </source>
</reference>
<dbReference type="EMBL" id="MU118348">
    <property type="protein sequence ID" value="KAF9642814.1"/>
    <property type="molecule type" value="Genomic_DNA"/>
</dbReference>
<keyword evidence="2" id="KW-1185">Reference proteome</keyword>
<sequence length="153" mass="16575">MGTSRATRLTLFLSQLLVVAEATWIGFRHGSRSILRVVHLDVPWSNISISPSCSDKSLFAYHAEALVSSSPGGANASQTPQKLSGNKDVQFFTVGNLGGRTLAIYMGNNVLNCSVIITPSLFTLVCYLVPLSTRPKFSSSPQFFPSTEEYVIS</sequence>
<evidence type="ECO:0000313" key="1">
    <source>
        <dbReference type="EMBL" id="KAF9642814.1"/>
    </source>
</evidence>
<proteinExistence type="predicted"/>
<accession>A0ACB6Z007</accession>
<name>A0ACB6Z007_THEGA</name>
<organism evidence="1 2">
    <name type="scientific">Thelephora ganbajun</name>
    <name type="common">Ganba fungus</name>
    <dbReference type="NCBI Taxonomy" id="370292"/>
    <lineage>
        <taxon>Eukaryota</taxon>
        <taxon>Fungi</taxon>
        <taxon>Dikarya</taxon>
        <taxon>Basidiomycota</taxon>
        <taxon>Agaricomycotina</taxon>
        <taxon>Agaricomycetes</taxon>
        <taxon>Thelephorales</taxon>
        <taxon>Thelephoraceae</taxon>
        <taxon>Thelephora</taxon>
    </lineage>
</organism>
<gene>
    <name evidence="1" type="ORF">BDM02DRAFT_3124133</name>
</gene>
<reference evidence="1" key="2">
    <citation type="journal article" date="2020" name="Nat. Commun.">
        <title>Large-scale genome sequencing of mycorrhizal fungi provides insights into the early evolution of symbiotic traits.</title>
        <authorList>
            <person name="Miyauchi S."/>
            <person name="Kiss E."/>
            <person name="Kuo A."/>
            <person name="Drula E."/>
            <person name="Kohler A."/>
            <person name="Sanchez-Garcia M."/>
            <person name="Morin E."/>
            <person name="Andreopoulos B."/>
            <person name="Barry K.W."/>
            <person name="Bonito G."/>
            <person name="Buee M."/>
            <person name="Carver A."/>
            <person name="Chen C."/>
            <person name="Cichocki N."/>
            <person name="Clum A."/>
            <person name="Culley D."/>
            <person name="Crous P.W."/>
            <person name="Fauchery L."/>
            <person name="Girlanda M."/>
            <person name="Hayes R.D."/>
            <person name="Keri Z."/>
            <person name="LaButti K."/>
            <person name="Lipzen A."/>
            <person name="Lombard V."/>
            <person name="Magnuson J."/>
            <person name="Maillard F."/>
            <person name="Murat C."/>
            <person name="Nolan M."/>
            <person name="Ohm R.A."/>
            <person name="Pangilinan J."/>
            <person name="Pereira M.F."/>
            <person name="Perotto S."/>
            <person name="Peter M."/>
            <person name="Pfister S."/>
            <person name="Riley R."/>
            <person name="Sitrit Y."/>
            <person name="Stielow J.B."/>
            <person name="Szollosi G."/>
            <person name="Zifcakova L."/>
            <person name="Stursova M."/>
            <person name="Spatafora J.W."/>
            <person name="Tedersoo L."/>
            <person name="Vaario L.M."/>
            <person name="Yamada A."/>
            <person name="Yan M."/>
            <person name="Wang P."/>
            <person name="Xu J."/>
            <person name="Bruns T."/>
            <person name="Baldrian P."/>
            <person name="Vilgalys R."/>
            <person name="Dunand C."/>
            <person name="Henrissat B."/>
            <person name="Grigoriev I.V."/>
            <person name="Hibbett D."/>
            <person name="Nagy L.G."/>
            <person name="Martin F.M."/>
        </authorList>
    </citation>
    <scope>NUCLEOTIDE SEQUENCE</scope>
    <source>
        <strain evidence="1">P2</strain>
    </source>
</reference>
<comment type="caution">
    <text evidence="1">The sequence shown here is derived from an EMBL/GenBank/DDBJ whole genome shotgun (WGS) entry which is preliminary data.</text>
</comment>
<protein>
    <submittedName>
        <fullName evidence="1">Uncharacterized protein</fullName>
    </submittedName>
</protein>
<evidence type="ECO:0000313" key="2">
    <source>
        <dbReference type="Proteomes" id="UP000886501"/>
    </source>
</evidence>
<dbReference type="Proteomes" id="UP000886501">
    <property type="component" value="Unassembled WGS sequence"/>
</dbReference>